<comment type="subcellular location">
    <subcellularLocation>
        <location evidence="1">Membrane</location>
        <topology evidence="1">Multi-pass membrane protein</topology>
    </subcellularLocation>
</comment>
<gene>
    <name evidence="8" type="ORF">A7C99_5466</name>
</gene>
<dbReference type="InterPro" id="IPR052185">
    <property type="entry name" value="IPC_Synthase-Related"/>
</dbReference>
<proteinExistence type="predicted"/>
<feature type="transmembrane region" description="Helical" evidence="6">
    <location>
        <begin position="284"/>
        <end position="303"/>
    </location>
</feature>
<dbReference type="GO" id="GO:0030148">
    <property type="term" value="P:sphingolipid biosynthetic process"/>
    <property type="evidence" value="ECO:0007669"/>
    <property type="project" value="TreeGrafter"/>
</dbReference>
<evidence type="ECO:0000256" key="4">
    <source>
        <dbReference type="ARBA" id="ARBA00023136"/>
    </source>
</evidence>
<dbReference type="InterPro" id="IPR000326">
    <property type="entry name" value="PAP2/HPO"/>
</dbReference>
<evidence type="ECO:0000313" key="9">
    <source>
        <dbReference type="Proteomes" id="UP000243015"/>
    </source>
</evidence>
<accession>A0A178ESX4</accession>
<reference evidence="8 9" key="1">
    <citation type="submission" date="2016-05" db="EMBL/GenBank/DDBJ databases">
        <title>Genome sequencing of Trichophyton rubrum CMCC(F)T1i isolated from hair.</title>
        <authorList>
            <person name="Zhan P."/>
            <person name="Tao Y."/>
            <person name="Liu W."/>
        </authorList>
    </citation>
    <scope>NUCLEOTIDE SEQUENCE [LARGE SCALE GENOMIC DNA]</scope>
    <source>
        <strain evidence="9">CMCC(F)T1i</strain>
    </source>
</reference>
<dbReference type="GO" id="GO:0070916">
    <property type="term" value="C:inositol phosphoceramide synthase complex"/>
    <property type="evidence" value="ECO:0007669"/>
    <property type="project" value="TreeGrafter"/>
</dbReference>
<evidence type="ECO:0000259" key="7">
    <source>
        <dbReference type="SMART" id="SM00014"/>
    </source>
</evidence>
<evidence type="ECO:0000256" key="3">
    <source>
        <dbReference type="ARBA" id="ARBA00022989"/>
    </source>
</evidence>
<feature type="transmembrane region" description="Helical" evidence="6">
    <location>
        <begin position="398"/>
        <end position="418"/>
    </location>
</feature>
<keyword evidence="4 6" id="KW-0472">Membrane</keyword>
<dbReference type="InterPro" id="IPR026841">
    <property type="entry name" value="Aur1/Ipt1"/>
</dbReference>
<name>A0A178ESX4_TRIRU</name>
<dbReference type="EMBL" id="LHPM01000018">
    <property type="protein sequence ID" value="OAL63078.1"/>
    <property type="molecule type" value="Genomic_DNA"/>
</dbReference>
<dbReference type="PANTHER" id="PTHR31310">
    <property type="match status" value="1"/>
</dbReference>
<dbReference type="SMART" id="SM00014">
    <property type="entry name" value="acidPPc"/>
    <property type="match status" value="1"/>
</dbReference>
<feature type="transmembrane region" description="Helical" evidence="6">
    <location>
        <begin position="176"/>
        <end position="209"/>
    </location>
</feature>
<keyword evidence="2 6" id="KW-0812">Transmembrane</keyword>
<feature type="region of interest" description="Disordered" evidence="5">
    <location>
        <begin position="467"/>
        <end position="511"/>
    </location>
</feature>
<evidence type="ECO:0000256" key="1">
    <source>
        <dbReference type="ARBA" id="ARBA00004141"/>
    </source>
</evidence>
<protein>
    <recommendedName>
        <fullName evidence="7">Phosphatidic acid phosphatase type 2/haloperoxidase domain-containing protein</fullName>
    </recommendedName>
</protein>
<dbReference type="Gene3D" id="1.20.144.10">
    <property type="entry name" value="Phosphatidic acid phosphatase type 2/haloperoxidase"/>
    <property type="match status" value="1"/>
</dbReference>
<feature type="transmembrane region" description="Helical" evidence="6">
    <location>
        <begin position="152"/>
        <end position="170"/>
    </location>
</feature>
<evidence type="ECO:0000313" key="8">
    <source>
        <dbReference type="EMBL" id="OAL63078.1"/>
    </source>
</evidence>
<organism evidence="8 9">
    <name type="scientific">Trichophyton rubrum</name>
    <name type="common">Athlete's foot fungus</name>
    <name type="synonym">Epidermophyton rubrum</name>
    <dbReference type="NCBI Taxonomy" id="5551"/>
    <lineage>
        <taxon>Eukaryota</taxon>
        <taxon>Fungi</taxon>
        <taxon>Dikarya</taxon>
        <taxon>Ascomycota</taxon>
        <taxon>Pezizomycotina</taxon>
        <taxon>Eurotiomycetes</taxon>
        <taxon>Eurotiomycetidae</taxon>
        <taxon>Onygenales</taxon>
        <taxon>Arthrodermataceae</taxon>
        <taxon>Trichophyton</taxon>
    </lineage>
</organism>
<keyword evidence="3 6" id="KW-1133">Transmembrane helix</keyword>
<dbReference type="GO" id="GO:0006676">
    <property type="term" value="P:mannosyl diphosphorylinositol ceramide metabolic process"/>
    <property type="evidence" value="ECO:0007669"/>
    <property type="project" value="TreeGrafter"/>
</dbReference>
<sequence length="511" mass="55582">MVILDPRPTQPNTNNSLSSRLFAVLHGSQAWAATAALQEGGDSSFHAPRTSLSAALLVDQQPAATRMAEADEMKSLCIAPAIRSIRVPYGTVTLLPPGSTPALASVTAPLPSKLRSRTSPSSSITRLSTSFSPLDTLKALQAHRWTIYDGQYLVLVVLGIFSLCIIQSPGPLAKTIVALGLISSLLMPITCQFFLPFLPPICWLVFFYACQFIPSDWRPPIWVRVLPALENIIYGANLSNILSAHQSTALDLLAWLPYGIMHYGAPVVCAIFLFIFGPPGITPIFARSFGYMNIAGVIIQFLFPCSPPWYENLYGLAPAHYGMPGDPGGLARIDALFGIDLYTSGFSAAPVPFGAFPSLHAGHATFEALFMSHAFPKLKPVFITYVVWLWWSTMYLSHHYAVDLIGGGLLAAVTFYYVKSRFLPRVQADKFTRWDYDYIEIGSAEMNMPGSYDYDIADGLQMDSDEWTVGSSSSISSGSLSPVDEQSAWGGEADGIPKRSSDLETGLGISR</sequence>
<dbReference type="AlphaFoldDB" id="A0A178ESX4"/>
<dbReference type="Pfam" id="PF14378">
    <property type="entry name" value="PAP2_3"/>
    <property type="match status" value="1"/>
</dbReference>
<feature type="compositionally biased region" description="Low complexity" evidence="5">
    <location>
        <begin position="470"/>
        <end position="481"/>
    </location>
</feature>
<feature type="transmembrane region" description="Helical" evidence="6">
    <location>
        <begin position="255"/>
        <end position="277"/>
    </location>
</feature>
<dbReference type="SUPFAM" id="SSF48317">
    <property type="entry name" value="Acid phosphatase/Vanadium-dependent haloperoxidase"/>
    <property type="match status" value="1"/>
</dbReference>
<evidence type="ECO:0000256" key="2">
    <source>
        <dbReference type="ARBA" id="ARBA00022692"/>
    </source>
</evidence>
<evidence type="ECO:0000256" key="5">
    <source>
        <dbReference type="SAM" id="MobiDB-lite"/>
    </source>
</evidence>
<dbReference type="CDD" id="cd03386">
    <property type="entry name" value="PAP2_Aur1_like"/>
    <property type="match status" value="1"/>
</dbReference>
<dbReference type="Proteomes" id="UP000243015">
    <property type="component" value="Unassembled WGS sequence"/>
</dbReference>
<dbReference type="VEuPathDB" id="FungiDB:TERG_00917"/>
<feature type="domain" description="Phosphatidic acid phosphatase type 2/haloperoxidase" evidence="7">
    <location>
        <begin position="282"/>
        <end position="419"/>
    </location>
</feature>
<dbReference type="FunFam" id="1.20.144.10:FF:000015">
    <property type="entry name" value="Aureobasidin resistance protein Aur1"/>
    <property type="match status" value="1"/>
</dbReference>
<dbReference type="InterPro" id="IPR036938">
    <property type="entry name" value="PAP2/HPO_sf"/>
</dbReference>
<dbReference type="GO" id="GO:0016020">
    <property type="term" value="C:membrane"/>
    <property type="evidence" value="ECO:0007669"/>
    <property type="project" value="UniProtKB-SubCell"/>
</dbReference>
<evidence type="ECO:0000256" key="6">
    <source>
        <dbReference type="SAM" id="Phobius"/>
    </source>
</evidence>
<feature type="transmembrane region" description="Helical" evidence="6">
    <location>
        <begin position="221"/>
        <end position="243"/>
    </location>
</feature>
<comment type="caution">
    <text evidence="8">The sequence shown here is derived from an EMBL/GenBank/DDBJ whole genome shotgun (WGS) entry which is preliminary data.</text>
</comment>
<dbReference type="PANTHER" id="PTHR31310:SF11">
    <property type="entry name" value="INOSITOL PHOSPHORYLCERAMIDE SYNTHASE CATALYTIC SUBUNIT AUR1"/>
    <property type="match status" value="1"/>
</dbReference>